<accession>A0A330HL96</accession>
<protein>
    <submittedName>
        <fullName evidence="1">Uncharacterized protein</fullName>
    </submittedName>
</protein>
<organism evidence="1 2">
    <name type="scientific">Mesorhizobium hawassense</name>
    <dbReference type="NCBI Taxonomy" id="1209954"/>
    <lineage>
        <taxon>Bacteria</taxon>
        <taxon>Pseudomonadati</taxon>
        <taxon>Pseudomonadota</taxon>
        <taxon>Alphaproteobacteria</taxon>
        <taxon>Hyphomicrobiales</taxon>
        <taxon>Phyllobacteriaceae</taxon>
        <taxon>Mesorhizobium</taxon>
    </lineage>
</organism>
<dbReference type="AlphaFoldDB" id="A0A330HL96"/>
<proteinExistence type="predicted"/>
<dbReference type="EMBL" id="QMBP01000008">
    <property type="protein sequence ID" value="RAZ89436.1"/>
    <property type="molecule type" value="Genomic_DNA"/>
</dbReference>
<gene>
    <name evidence="1" type="ORF">DPM33_17815</name>
</gene>
<name>A0A330HL96_9HYPH</name>
<comment type="caution">
    <text evidence="1">The sequence shown here is derived from an EMBL/GenBank/DDBJ whole genome shotgun (WGS) entry which is preliminary data.</text>
</comment>
<reference evidence="1 2" key="2">
    <citation type="submission" date="2018-07" db="EMBL/GenBank/DDBJ databases">
        <title>Diversity of Mesorhizobium strains in Brazil.</title>
        <authorList>
            <person name="Helene L.C.F."/>
            <person name="Dall'Agnol R."/>
            <person name="Delamuta J.R.M."/>
            <person name="Hungria M."/>
        </authorList>
    </citation>
    <scope>NUCLEOTIDE SEQUENCE [LARGE SCALE GENOMIC DNA]</scope>
    <source>
        <strain evidence="1 2">AC99b</strain>
    </source>
</reference>
<evidence type="ECO:0000313" key="2">
    <source>
        <dbReference type="Proteomes" id="UP000251558"/>
    </source>
</evidence>
<dbReference type="Proteomes" id="UP000251558">
    <property type="component" value="Unassembled WGS sequence"/>
</dbReference>
<keyword evidence="2" id="KW-1185">Reference proteome</keyword>
<reference evidence="2" key="1">
    <citation type="submission" date="2018-06" db="EMBL/GenBank/DDBJ databases">
        <authorList>
            <person name="Helene L.C."/>
            <person name="Dall'Agnol R."/>
            <person name="Delamuta J.R."/>
            <person name="Hungria M."/>
        </authorList>
    </citation>
    <scope>NUCLEOTIDE SEQUENCE [LARGE SCALE GENOMIC DNA]</scope>
    <source>
        <strain evidence="2">AC99b</strain>
    </source>
</reference>
<evidence type="ECO:0000313" key="1">
    <source>
        <dbReference type="EMBL" id="RAZ89436.1"/>
    </source>
</evidence>
<sequence length="77" mass="8138">MVGVVAERAAVLLLISAIQDISAISQKLPFGLSGSETITELVWLEAKSVVADAPQSPDRNDILDVSVLAARPFSAEF</sequence>